<evidence type="ECO:0000313" key="3">
    <source>
        <dbReference type="EMBL" id="KAL0366795.1"/>
    </source>
</evidence>
<dbReference type="InterPro" id="IPR005162">
    <property type="entry name" value="Retrotrans_gag_dom"/>
</dbReference>
<feature type="region of interest" description="Disordered" evidence="1">
    <location>
        <begin position="150"/>
        <end position="173"/>
    </location>
</feature>
<reference evidence="3" key="2">
    <citation type="journal article" date="2024" name="Plant">
        <title>Genomic evolution and insights into agronomic trait innovations of Sesamum species.</title>
        <authorList>
            <person name="Miao H."/>
            <person name="Wang L."/>
            <person name="Qu L."/>
            <person name="Liu H."/>
            <person name="Sun Y."/>
            <person name="Le M."/>
            <person name="Wang Q."/>
            <person name="Wei S."/>
            <person name="Zheng Y."/>
            <person name="Lin W."/>
            <person name="Duan Y."/>
            <person name="Cao H."/>
            <person name="Xiong S."/>
            <person name="Wang X."/>
            <person name="Wei L."/>
            <person name="Li C."/>
            <person name="Ma Q."/>
            <person name="Ju M."/>
            <person name="Zhao R."/>
            <person name="Li G."/>
            <person name="Mu C."/>
            <person name="Tian Q."/>
            <person name="Mei H."/>
            <person name="Zhang T."/>
            <person name="Gao T."/>
            <person name="Zhang H."/>
        </authorList>
    </citation>
    <scope>NUCLEOTIDE SEQUENCE</scope>
    <source>
        <strain evidence="3">G02</strain>
    </source>
</reference>
<sequence length="173" mass="20410">MKSRLTREAPHWEEYVRALNDLFGTSLYEDRMSALMKLKQIGTTQEYMDRFDELMNRLELTKTYAISCFLRVLKDEIAHQVRMFKLKTMQETISLVRLQEQALRLSSNKNFSSLNNFETPSHFTRILTYTPPLNQPYLSFPTHTHSVAPHKHPFNSVQRIGNQDHKPILNRRG</sequence>
<proteinExistence type="predicted"/>
<name>A0AAW2QGE3_SESRA</name>
<feature type="domain" description="Retrotransposon gag" evidence="2">
    <location>
        <begin position="9"/>
        <end position="74"/>
    </location>
</feature>
<dbReference type="EMBL" id="JACGWJ010000015">
    <property type="protein sequence ID" value="KAL0366795.1"/>
    <property type="molecule type" value="Genomic_DNA"/>
</dbReference>
<dbReference type="Pfam" id="PF03732">
    <property type="entry name" value="Retrotrans_gag"/>
    <property type="match status" value="1"/>
</dbReference>
<comment type="caution">
    <text evidence="3">The sequence shown here is derived from an EMBL/GenBank/DDBJ whole genome shotgun (WGS) entry which is preliminary data.</text>
</comment>
<organism evidence="3">
    <name type="scientific">Sesamum radiatum</name>
    <name type="common">Black benniseed</name>
    <dbReference type="NCBI Taxonomy" id="300843"/>
    <lineage>
        <taxon>Eukaryota</taxon>
        <taxon>Viridiplantae</taxon>
        <taxon>Streptophyta</taxon>
        <taxon>Embryophyta</taxon>
        <taxon>Tracheophyta</taxon>
        <taxon>Spermatophyta</taxon>
        <taxon>Magnoliopsida</taxon>
        <taxon>eudicotyledons</taxon>
        <taxon>Gunneridae</taxon>
        <taxon>Pentapetalae</taxon>
        <taxon>asterids</taxon>
        <taxon>lamiids</taxon>
        <taxon>Lamiales</taxon>
        <taxon>Pedaliaceae</taxon>
        <taxon>Sesamum</taxon>
    </lineage>
</organism>
<evidence type="ECO:0000256" key="1">
    <source>
        <dbReference type="SAM" id="MobiDB-lite"/>
    </source>
</evidence>
<gene>
    <name evidence="3" type="ORF">Sradi_3569600</name>
</gene>
<reference evidence="3" key="1">
    <citation type="submission" date="2020-06" db="EMBL/GenBank/DDBJ databases">
        <authorList>
            <person name="Li T."/>
            <person name="Hu X."/>
            <person name="Zhang T."/>
            <person name="Song X."/>
            <person name="Zhang H."/>
            <person name="Dai N."/>
            <person name="Sheng W."/>
            <person name="Hou X."/>
            <person name="Wei L."/>
        </authorList>
    </citation>
    <scope>NUCLEOTIDE SEQUENCE</scope>
    <source>
        <strain evidence="3">G02</strain>
        <tissue evidence="3">Leaf</tissue>
    </source>
</reference>
<accession>A0AAW2QGE3</accession>
<dbReference type="AlphaFoldDB" id="A0AAW2QGE3"/>
<protein>
    <recommendedName>
        <fullName evidence="2">Retrotransposon gag domain-containing protein</fullName>
    </recommendedName>
</protein>
<evidence type="ECO:0000259" key="2">
    <source>
        <dbReference type="Pfam" id="PF03732"/>
    </source>
</evidence>